<name>A0A7G9W929_ALKCA</name>
<sequence>MEKRGLITLTVSESKRLIAKAVAELPQIQKALEKGIIIVAGGTTNGYIVEELLGQSIEKDRYTAGVIVKGLACITPNEERLQPVVIKDGQQVHLPWTEALGEMQKGDVFIKGGNALDLQGNVGVMVAHPQGGTIGTALSTLMAKGIDLVLPVGLEKLVPSVVLAAKEGGIHKIDYSLGMSCGMIPVSTGQIVSEIEALSFLFGVDVVPYGAGGIGGSEGAQTLLFIGEEEDVKEAFEFLKELKGEPSLKGIKQKCPCGNPCHLFK</sequence>
<evidence type="ECO:0000313" key="2">
    <source>
        <dbReference type="Proteomes" id="UP000516160"/>
    </source>
</evidence>
<dbReference type="Proteomes" id="UP000516160">
    <property type="component" value="Chromosome"/>
</dbReference>
<dbReference type="AlphaFoldDB" id="A0A7G9W929"/>
<keyword evidence="2" id="KW-1185">Reference proteome</keyword>
<dbReference type="EMBL" id="CP058559">
    <property type="protein sequence ID" value="QNO15191.1"/>
    <property type="molecule type" value="Genomic_DNA"/>
</dbReference>
<proteinExistence type="predicted"/>
<accession>A0A7G9W929</accession>
<organism evidence="1 2">
    <name type="scientific">Alkalicella caledoniensis</name>
    <dbReference type="NCBI Taxonomy" id="2731377"/>
    <lineage>
        <taxon>Bacteria</taxon>
        <taxon>Bacillati</taxon>
        <taxon>Bacillota</taxon>
        <taxon>Clostridia</taxon>
        <taxon>Eubacteriales</taxon>
        <taxon>Proteinivoracaceae</taxon>
        <taxon>Alkalicella</taxon>
    </lineage>
</organism>
<gene>
    <name evidence="1" type="ORF">HYG86_10665</name>
</gene>
<reference evidence="1 2" key="1">
    <citation type="submission" date="2020-07" db="EMBL/GenBank/DDBJ databases">
        <title>Alkalicella. sp. LB2 genome.</title>
        <authorList>
            <person name="Postec A."/>
            <person name="Quemeneur M."/>
        </authorList>
    </citation>
    <scope>NUCLEOTIDE SEQUENCE [LARGE SCALE GENOMIC DNA]</scope>
    <source>
        <strain evidence="1 2">LB2</strain>
    </source>
</reference>
<dbReference type="RefSeq" id="WP_213165556.1">
    <property type="nucleotide sequence ID" value="NZ_CP058559.1"/>
</dbReference>
<protein>
    <submittedName>
        <fullName evidence="1">Uncharacterized protein</fullName>
    </submittedName>
</protein>
<dbReference type="KEGG" id="acae:HYG86_10665"/>
<evidence type="ECO:0000313" key="1">
    <source>
        <dbReference type="EMBL" id="QNO15191.1"/>
    </source>
</evidence>